<keyword evidence="13" id="KW-1185">Reference proteome</keyword>
<accession>A0A8J3I0G8</accession>
<dbReference type="EMBL" id="BNJF01000001">
    <property type="protein sequence ID" value="GHO43833.1"/>
    <property type="molecule type" value="Genomic_DNA"/>
</dbReference>
<dbReference type="Pfam" id="PF02771">
    <property type="entry name" value="Acyl-CoA_dh_N"/>
    <property type="match status" value="1"/>
</dbReference>
<evidence type="ECO:0000256" key="3">
    <source>
        <dbReference type="ARBA" id="ARBA00022630"/>
    </source>
</evidence>
<keyword evidence="4 7" id="KW-0274">FAD</keyword>
<dbReference type="PANTHER" id="PTHR43884:SF12">
    <property type="entry name" value="ISOVALERYL-COA DEHYDROGENASE, MITOCHONDRIAL-RELATED"/>
    <property type="match status" value="1"/>
</dbReference>
<dbReference type="PROSITE" id="PS00073">
    <property type="entry name" value="ACYL_COA_DH_2"/>
    <property type="match status" value="1"/>
</dbReference>
<feature type="domain" description="Acyl-CoA oxidase/dehydrogenase middle" evidence="9">
    <location>
        <begin position="148"/>
        <end position="241"/>
    </location>
</feature>
<dbReference type="Gene3D" id="2.40.110.10">
    <property type="entry name" value="Butyryl-CoA Dehydrogenase, subunit A, domain 2"/>
    <property type="match status" value="1"/>
</dbReference>
<dbReference type="Proteomes" id="UP000612362">
    <property type="component" value="Unassembled WGS sequence"/>
</dbReference>
<dbReference type="FunFam" id="1.10.540.10:FF:000001">
    <property type="entry name" value="Very long-chain-specific acyl-CoA dehydrogenase, mitochondrial"/>
    <property type="match status" value="1"/>
</dbReference>
<comment type="caution">
    <text evidence="12">The sequence shown here is derived from an EMBL/GenBank/DDBJ whole genome shotgun (WGS) entry which is preliminary data.</text>
</comment>
<reference evidence="12" key="1">
    <citation type="submission" date="2020-10" db="EMBL/GenBank/DDBJ databases">
        <title>Taxonomic study of unclassified bacteria belonging to the class Ktedonobacteria.</title>
        <authorList>
            <person name="Yabe S."/>
            <person name="Wang C.M."/>
            <person name="Zheng Y."/>
            <person name="Sakai Y."/>
            <person name="Cavaletti L."/>
            <person name="Monciardini P."/>
            <person name="Donadio S."/>
        </authorList>
    </citation>
    <scope>NUCLEOTIDE SEQUENCE</scope>
    <source>
        <strain evidence="12">SOSP1-1</strain>
    </source>
</reference>
<dbReference type="InterPro" id="IPR037069">
    <property type="entry name" value="AcylCoA_DH/ox_N_sf"/>
</dbReference>
<evidence type="ECO:0000256" key="2">
    <source>
        <dbReference type="ARBA" id="ARBA00009347"/>
    </source>
</evidence>
<dbReference type="Pfam" id="PF02770">
    <property type="entry name" value="Acyl-CoA_dh_M"/>
    <property type="match status" value="1"/>
</dbReference>
<dbReference type="InterPro" id="IPR036250">
    <property type="entry name" value="AcylCo_DH-like_C"/>
</dbReference>
<keyword evidence="5 7" id="KW-0560">Oxidoreductase</keyword>
<evidence type="ECO:0000259" key="8">
    <source>
        <dbReference type="Pfam" id="PF00441"/>
    </source>
</evidence>
<organism evidence="12 13">
    <name type="scientific">Ktedonospora formicarum</name>
    <dbReference type="NCBI Taxonomy" id="2778364"/>
    <lineage>
        <taxon>Bacteria</taxon>
        <taxon>Bacillati</taxon>
        <taxon>Chloroflexota</taxon>
        <taxon>Ktedonobacteria</taxon>
        <taxon>Ktedonobacterales</taxon>
        <taxon>Ktedonobacteraceae</taxon>
        <taxon>Ktedonospora</taxon>
    </lineage>
</organism>
<dbReference type="AlphaFoldDB" id="A0A8J3I0G8"/>
<dbReference type="SUPFAM" id="SSF56645">
    <property type="entry name" value="Acyl-CoA dehydrogenase NM domain-like"/>
    <property type="match status" value="1"/>
</dbReference>
<sequence>MSTTLKPTEAGTAFLTTHVSESANKIFTPEQRDEDQRMFEESSKTFVEREVLPNLDAIESQEKGIMPSLLKKAGEQGLLMIEIPEAYGGAELGLLTSVLVAAQQKEASFSVAYGAHTTIGTLPIVYYGTEEQKQAYLPKLATGEWIAAYALTEPGVGSDAMGLSTRAELSEDGKFYILNGTKQWISNAGFADVFVVFARIGNERPSAFIVEATWPGVTTGPEENKMGIKGSSTRQLILQDVKVPVDNLLGELNKGYKIAFNILNIGRLKLGAGTVGGARNALNLAATYTAERKAFNKFLHEFGMIKKKLARMAAETYAAESEVFRTAANIANAQHSAGENTEAIFKAVEDYAIEASLAKVHGSEVLALVVDEGVQIFGGYGFMKEYPIEKAYRDARIQRIFEGTNEINRLVASGTLFRRALKGQVNLMTAFPPVEERIKTNQPLNSAGEDIPAELREAVNALERAKDATIYAAVNVAMKYMQALEQEEEFIEYLANLLIDLYAIDSAQARAIQAVRRGDADSTTHIKLAQLATWLAFTRIRANLDQLLMSYIDENRVNKILERVRAYVGDYTLNGVAIQREIANIVVEKQGYPLYS</sequence>
<evidence type="ECO:0000313" key="12">
    <source>
        <dbReference type="EMBL" id="GHO43833.1"/>
    </source>
</evidence>
<dbReference type="InterPro" id="IPR009075">
    <property type="entry name" value="AcylCo_DH/oxidase_C"/>
</dbReference>
<dbReference type="GO" id="GO:0003995">
    <property type="term" value="F:acyl-CoA dehydrogenase activity"/>
    <property type="evidence" value="ECO:0007669"/>
    <property type="project" value="InterPro"/>
</dbReference>
<dbReference type="Gene3D" id="1.20.140.10">
    <property type="entry name" value="Butyryl-CoA Dehydrogenase, subunit A, domain 3"/>
    <property type="match status" value="2"/>
</dbReference>
<evidence type="ECO:0000256" key="6">
    <source>
        <dbReference type="ARBA" id="ARBA00052546"/>
    </source>
</evidence>
<proteinExistence type="inferred from homology"/>
<dbReference type="Gene3D" id="1.10.540.10">
    <property type="entry name" value="Acyl-CoA dehydrogenase/oxidase, N-terminal domain"/>
    <property type="match status" value="1"/>
</dbReference>
<evidence type="ECO:0000259" key="11">
    <source>
        <dbReference type="Pfam" id="PF21263"/>
    </source>
</evidence>
<evidence type="ECO:0000256" key="1">
    <source>
        <dbReference type="ARBA" id="ARBA00001974"/>
    </source>
</evidence>
<feature type="domain" description="Acyl-CoA dehydrogenase/oxidase C-terminal" evidence="8">
    <location>
        <begin position="253"/>
        <end position="411"/>
    </location>
</feature>
<evidence type="ECO:0000256" key="7">
    <source>
        <dbReference type="RuleBase" id="RU362125"/>
    </source>
</evidence>
<evidence type="ECO:0000313" key="13">
    <source>
        <dbReference type="Proteomes" id="UP000612362"/>
    </source>
</evidence>
<gene>
    <name evidence="12" type="ORF">KSX_19960</name>
</gene>
<comment type="cofactor">
    <cofactor evidence="1 7">
        <name>FAD</name>
        <dbReference type="ChEBI" id="CHEBI:57692"/>
    </cofactor>
</comment>
<comment type="similarity">
    <text evidence="2 7">Belongs to the acyl-CoA dehydrogenase family.</text>
</comment>
<evidence type="ECO:0000259" key="9">
    <source>
        <dbReference type="Pfam" id="PF02770"/>
    </source>
</evidence>
<dbReference type="InterPro" id="IPR046373">
    <property type="entry name" value="Acyl-CoA_Oxase/DH_mid-dom_sf"/>
</dbReference>
<dbReference type="InterPro" id="IPR009100">
    <property type="entry name" value="AcylCoA_DH/oxidase_NM_dom_sf"/>
</dbReference>
<dbReference type="SUPFAM" id="SSF47203">
    <property type="entry name" value="Acyl-CoA dehydrogenase C-terminal domain-like"/>
    <property type="match status" value="1"/>
</dbReference>
<dbReference type="Pfam" id="PF00441">
    <property type="entry name" value="Acyl-CoA_dh_1"/>
    <property type="match status" value="1"/>
</dbReference>
<dbReference type="InterPro" id="IPR049426">
    <property type="entry name" value="Acyl-CoA-dh-like_C"/>
</dbReference>
<feature type="domain" description="Acyl-CoA dehydrogenase-like C-terminal" evidence="11">
    <location>
        <begin position="465"/>
        <end position="557"/>
    </location>
</feature>
<evidence type="ECO:0000259" key="10">
    <source>
        <dbReference type="Pfam" id="PF02771"/>
    </source>
</evidence>
<name>A0A8J3I0G8_9CHLR</name>
<protein>
    <submittedName>
        <fullName evidence="12">Acyl-CoA dehydrogenase</fullName>
    </submittedName>
</protein>
<dbReference type="InterPro" id="IPR006089">
    <property type="entry name" value="Acyl-CoA_DH_CS"/>
</dbReference>
<evidence type="ECO:0000256" key="4">
    <source>
        <dbReference type="ARBA" id="ARBA00022827"/>
    </source>
</evidence>
<dbReference type="FunFam" id="1.20.140.10:FF:000019">
    <property type="entry name" value="Acyl-CoA dehydrogenase"/>
    <property type="match status" value="1"/>
</dbReference>
<dbReference type="Pfam" id="PF21263">
    <property type="entry name" value="Acyl-CoA-dh_C"/>
    <property type="match status" value="1"/>
</dbReference>
<dbReference type="InterPro" id="IPR013786">
    <property type="entry name" value="AcylCoA_DH/ox_N"/>
</dbReference>
<dbReference type="PANTHER" id="PTHR43884">
    <property type="entry name" value="ACYL-COA DEHYDROGENASE"/>
    <property type="match status" value="1"/>
</dbReference>
<dbReference type="RefSeq" id="WP_220193283.1">
    <property type="nucleotide sequence ID" value="NZ_BNJF01000001.1"/>
</dbReference>
<feature type="domain" description="Acyl-CoA dehydrogenase/oxidase N-terminal" evidence="10">
    <location>
        <begin position="34"/>
        <end position="144"/>
    </location>
</feature>
<dbReference type="FunFam" id="2.40.110.10:FF:000001">
    <property type="entry name" value="Acyl-CoA dehydrogenase, mitochondrial"/>
    <property type="match status" value="1"/>
</dbReference>
<dbReference type="InterPro" id="IPR006091">
    <property type="entry name" value="Acyl-CoA_Oxase/DH_mid-dom"/>
</dbReference>
<evidence type="ECO:0000256" key="5">
    <source>
        <dbReference type="ARBA" id="ARBA00023002"/>
    </source>
</evidence>
<keyword evidence="3 7" id="KW-0285">Flavoprotein</keyword>
<dbReference type="GO" id="GO:0050660">
    <property type="term" value="F:flavin adenine dinucleotide binding"/>
    <property type="evidence" value="ECO:0007669"/>
    <property type="project" value="InterPro"/>
</dbReference>
<comment type="catalytic activity">
    <reaction evidence="6">
        <text>a 2,3-saturated acyl-CoA + A = a 2,3-dehydroacyl-CoA + AH2</text>
        <dbReference type="Rhea" id="RHEA:48608"/>
        <dbReference type="ChEBI" id="CHEBI:13193"/>
        <dbReference type="ChEBI" id="CHEBI:17499"/>
        <dbReference type="ChEBI" id="CHEBI:60015"/>
        <dbReference type="ChEBI" id="CHEBI:65111"/>
    </reaction>
</comment>